<dbReference type="PRINTS" id="PR00261">
    <property type="entry name" value="LDLRECEPTOR"/>
</dbReference>
<evidence type="ECO:0000256" key="1">
    <source>
        <dbReference type="ARBA" id="ARBA00004308"/>
    </source>
</evidence>
<feature type="disulfide bond" evidence="14">
    <location>
        <begin position="126"/>
        <end position="141"/>
    </location>
</feature>
<evidence type="ECO:0000256" key="14">
    <source>
        <dbReference type="PROSITE-ProRule" id="PRU00124"/>
    </source>
</evidence>
<organism evidence="15 16">
    <name type="scientific">Biomphalaria pfeifferi</name>
    <name type="common">Bloodfluke planorb</name>
    <name type="synonym">Freshwater snail</name>
    <dbReference type="NCBI Taxonomy" id="112525"/>
    <lineage>
        <taxon>Eukaryota</taxon>
        <taxon>Metazoa</taxon>
        <taxon>Spiralia</taxon>
        <taxon>Lophotrochozoa</taxon>
        <taxon>Mollusca</taxon>
        <taxon>Gastropoda</taxon>
        <taxon>Heterobranchia</taxon>
        <taxon>Euthyneura</taxon>
        <taxon>Panpulmonata</taxon>
        <taxon>Hygrophila</taxon>
        <taxon>Lymnaeoidea</taxon>
        <taxon>Planorbidae</taxon>
        <taxon>Biomphalaria</taxon>
    </lineage>
</organism>
<dbReference type="FunFam" id="4.10.400.10:FF:000009">
    <property type="entry name" value="Low-density lipoprotein receptor-related protein 1"/>
    <property type="match status" value="1"/>
</dbReference>
<reference evidence="15" key="1">
    <citation type="journal article" date="2023" name="PLoS Negl. Trop. Dis.">
        <title>A genome sequence for Biomphalaria pfeifferi, the major vector snail for the human-infecting parasite Schistosoma mansoni.</title>
        <authorList>
            <person name="Bu L."/>
            <person name="Lu L."/>
            <person name="Laidemitt M.R."/>
            <person name="Zhang S.M."/>
            <person name="Mutuku M."/>
            <person name="Mkoji G."/>
            <person name="Steinauer M."/>
            <person name="Loker E.S."/>
        </authorList>
    </citation>
    <scope>NUCLEOTIDE SEQUENCE</scope>
    <source>
        <strain evidence="15">KasaAsao</strain>
    </source>
</reference>
<dbReference type="GO" id="GO:0005886">
    <property type="term" value="C:plasma membrane"/>
    <property type="evidence" value="ECO:0007669"/>
    <property type="project" value="TreeGrafter"/>
</dbReference>
<keyword evidence="15" id="KW-0449">Lipoprotein</keyword>
<evidence type="ECO:0000256" key="3">
    <source>
        <dbReference type="ARBA" id="ARBA00022536"/>
    </source>
</evidence>
<keyword evidence="7" id="KW-0677">Repeat</keyword>
<protein>
    <submittedName>
        <fullName evidence="15">Low-density lipoprotein receptor-related protein 8-like isoform X2</fullName>
    </submittedName>
</protein>
<reference evidence="15" key="2">
    <citation type="submission" date="2023-04" db="EMBL/GenBank/DDBJ databases">
        <authorList>
            <person name="Bu L."/>
            <person name="Lu L."/>
            <person name="Laidemitt M.R."/>
            <person name="Zhang S.M."/>
            <person name="Mutuku M."/>
            <person name="Mkoji G."/>
            <person name="Steinauer M."/>
            <person name="Loker E.S."/>
        </authorList>
    </citation>
    <scope>NUCLEOTIDE SEQUENCE</scope>
    <source>
        <strain evidence="15">KasaAsao</strain>
        <tissue evidence="15">Whole Snail</tissue>
    </source>
</reference>
<dbReference type="FunFam" id="4.10.400.10:FF:000034">
    <property type="entry name" value="Low-density lipoprotein receptor-related protein 2"/>
    <property type="match status" value="1"/>
</dbReference>
<dbReference type="InterPro" id="IPR036055">
    <property type="entry name" value="LDL_receptor-like_sf"/>
</dbReference>
<dbReference type="EMBL" id="JASAOG010000034">
    <property type="protein sequence ID" value="KAK0060635.1"/>
    <property type="molecule type" value="Genomic_DNA"/>
</dbReference>
<accession>A0AAD8FDR6</accession>
<evidence type="ECO:0000256" key="2">
    <source>
        <dbReference type="ARBA" id="ARBA00004479"/>
    </source>
</evidence>
<dbReference type="Gene3D" id="4.10.400.10">
    <property type="entry name" value="Low-density Lipoprotein Receptor"/>
    <property type="match status" value="6"/>
</dbReference>
<feature type="disulfide bond" evidence="14">
    <location>
        <begin position="221"/>
        <end position="233"/>
    </location>
</feature>
<dbReference type="FunFam" id="4.10.400.10:FF:000045">
    <property type="entry name" value="Low-density lipoprotein receptor-related protein 2"/>
    <property type="match status" value="1"/>
</dbReference>
<feature type="disulfide bond" evidence="14">
    <location>
        <begin position="145"/>
        <end position="157"/>
    </location>
</feature>
<feature type="disulfide bond" evidence="14">
    <location>
        <begin position="164"/>
        <end position="179"/>
    </location>
</feature>
<dbReference type="PROSITE" id="PS01209">
    <property type="entry name" value="LDLRA_1"/>
    <property type="match status" value="3"/>
</dbReference>
<dbReference type="AlphaFoldDB" id="A0AAD8FDR6"/>
<dbReference type="Proteomes" id="UP001233172">
    <property type="component" value="Unassembled WGS sequence"/>
</dbReference>
<keyword evidence="16" id="KW-1185">Reference proteome</keyword>
<evidence type="ECO:0000256" key="13">
    <source>
        <dbReference type="ARBA" id="ARBA00023180"/>
    </source>
</evidence>
<keyword evidence="3" id="KW-0245">EGF-like domain</keyword>
<feature type="disulfide bond" evidence="14">
    <location>
        <begin position="240"/>
        <end position="255"/>
    </location>
</feature>
<dbReference type="InterPro" id="IPR023415">
    <property type="entry name" value="LDLR_class-A_CS"/>
</dbReference>
<feature type="disulfide bond" evidence="14">
    <location>
        <begin position="114"/>
        <end position="132"/>
    </location>
</feature>
<keyword evidence="4" id="KW-0254">Endocytosis</keyword>
<dbReference type="InterPro" id="IPR002172">
    <property type="entry name" value="LDrepeatLR_classA_rpt"/>
</dbReference>
<keyword evidence="8" id="KW-0106">Calcium</keyword>
<feature type="disulfide bond" evidence="14">
    <location>
        <begin position="88"/>
        <end position="103"/>
    </location>
</feature>
<dbReference type="SUPFAM" id="SSF57424">
    <property type="entry name" value="LDL receptor-like module"/>
    <property type="match status" value="6"/>
</dbReference>
<keyword evidence="11 14" id="KW-1015">Disulfide bond</keyword>
<evidence type="ECO:0000313" key="16">
    <source>
        <dbReference type="Proteomes" id="UP001233172"/>
    </source>
</evidence>
<dbReference type="GO" id="GO:0006897">
    <property type="term" value="P:endocytosis"/>
    <property type="evidence" value="ECO:0007669"/>
    <property type="project" value="UniProtKB-KW"/>
</dbReference>
<feature type="disulfide bond" evidence="14">
    <location>
        <begin position="152"/>
        <end position="170"/>
    </location>
</feature>
<dbReference type="CDD" id="cd00112">
    <property type="entry name" value="LDLa"/>
    <property type="match status" value="5"/>
</dbReference>
<dbReference type="InterPro" id="IPR051221">
    <property type="entry name" value="LDLR-related"/>
</dbReference>
<keyword evidence="13" id="KW-0325">Glycoprotein</keyword>
<comment type="caution">
    <text evidence="15">The sequence shown here is derived from an EMBL/GenBank/DDBJ whole genome shotgun (WGS) entry which is preliminary data.</text>
</comment>
<evidence type="ECO:0000313" key="15">
    <source>
        <dbReference type="EMBL" id="KAK0060635.1"/>
    </source>
</evidence>
<evidence type="ECO:0000256" key="10">
    <source>
        <dbReference type="ARBA" id="ARBA00023136"/>
    </source>
</evidence>
<keyword evidence="12 15" id="KW-0675">Receptor</keyword>
<evidence type="ECO:0000256" key="8">
    <source>
        <dbReference type="ARBA" id="ARBA00022837"/>
    </source>
</evidence>
<dbReference type="SMART" id="SM00192">
    <property type="entry name" value="LDLa"/>
    <property type="match status" value="6"/>
</dbReference>
<dbReference type="PANTHER" id="PTHR22722">
    <property type="entry name" value="LOW-DENSITY LIPOPROTEIN RECEPTOR-RELATED PROTEIN 2-RELATED"/>
    <property type="match status" value="1"/>
</dbReference>
<evidence type="ECO:0000256" key="5">
    <source>
        <dbReference type="ARBA" id="ARBA00022692"/>
    </source>
</evidence>
<sequence>MSGGRRRLSKQHLGGEKPSLRVTGRQLASCPADRFACPEKCISQSYVCDTENDCAGGLDEQQNCPTDCSGVNQFKCTNGKCISTYYLCDAANDCSDGADEKNCSGSCRGTDFKCGNGACISHSWLCDGDEDCGDHSDEVNCGGTCRNGYFHCANGACVTQTWVCDGDNDCHDNSDELGCAQRTCSSTQFKCANSNKCIPSGYQCDHYDDCGDGSDEAACTCGPSLFKCPHGKCIPNSYLCDGDNDCGDLADEDNCPTIHPGVCIDQLTYEDCYRMNISTFPICQYYADAHRYCRKFCGVCNT</sequence>
<evidence type="ECO:0000256" key="7">
    <source>
        <dbReference type="ARBA" id="ARBA00022737"/>
    </source>
</evidence>
<dbReference type="GO" id="GO:0043235">
    <property type="term" value="C:receptor complex"/>
    <property type="evidence" value="ECO:0007669"/>
    <property type="project" value="TreeGrafter"/>
</dbReference>
<keyword evidence="5" id="KW-0812">Transmembrane</keyword>
<feature type="disulfide bond" evidence="14">
    <location>
        <begin position="228"/>
        <end position="246"/>
    </location>
</feature>
<gene>
    <name evidence="15" type="ORF">Bpfe_009823</name>
</gene>
<dbReference type="Pfam" id="PF00057">
    <property type="entry name" value="Ldl_recept_a"/>
    <property type="match status" value="6"/>
</dbReference>
<keyword evidence="10" id="KW-0472">Membrane</keyword>
<evidence type="ECO:0000256" key="12">
    <source>
        <dbReference type="ARBA" id="ARBA00023170"/>
    </source>
</evidence>
<evidence type="ECO:0000256" key="11">
    <source>
        <dbReference type="ARBA" id="ARBA00023157"/>
    </source>
</evidence>
<keyword evidence="6" id="KW-0732">Signal</keyword>
<proteinExistence type="predicted"/>
<name>A0AAD8FDR6_BIOPF</name>
<evidence type="ECO:0000256" key="9">
    <source>
        <dbReference type="ARBA" id="ARBA00022989"/>
    </source>
</evidence>
<feature type="disulfide bond" evidence="14">
    <location>
        <begin position="204"/>
        <end position="219"/>
    </location>
</feature>
<keyword evidence="9" id="KW-1133">Transmembrane helix</keyword>
<dbReference type="PROSITE" id="PS50068">
    <property type="entry name" value="LDLRA_2"/>
    <property type="match status" value="6"/>
</dbReference>
<comment type="caution">
    <text evidence="14">Lacks conserved residue(s) required for the propagation of feature annotation.</text>
</comment>
<feature type="disulfide bond" evidence="14">
    <location>
        <begin position="107"/>
        <end position="119"/>
    </location>
</feature>
<feature type="disulfide bond" evidence="14">
    <location>
        <begin position="76"/>
        <end position="94"/>
    </location>
</feature>
<evidence type="ECO:0000256" key="6">
    <source>
        <dbReference type="ARBA" id="ARBA00022729"/>
    </source>
</evidence>
<dbReference type="GO" id="GO:0012505">
    <property type="term" value="C:endomembrane system"/>
    <property type="evidence" value="ECO:0007669"/>
    <property type="project" value="UniProtKB-SubCell"/>
</dbReference>
<evidence type="ECO:0000256" key="4">
    <source>
        <dbReference type="ARBA" id="ARBA00022583"/>
    </source>
</evidence>
<comment type="subcellular location">
    <subcellularLocation>
        <location evidence="1">Endomembrane system</location>
    </subcellularLocation>
    <subcellularLocation>
        <location evidence="2">Membrane</location>
        <topology evidence="2">Single-pass type I membrane protein</topology>
    </subcellularLocation>
</comment>